<keyword evidence="1 4" id="KW-0732">Signal</keyword>
<dbReference type="InterPro" id="IPR006558">
    <property type="entry name" value="LamG-like"/>
</dbReference>
<proteinExistence type="predicted"/>
<sequence length="1883" mass="201563">MIKRYFLFLNILFSAVYSYGQCVITCPDDVIITCINDLPSLLPTTTVDCGAITLQTYTLTGATSGSSPSSGINDASIENYLAGTTTVTYYIEVASGNSTTCSFNVIVYDYTDPWIECTGDIYRNNDPLQCSAYINMYAFGVFPSAAVVDGCSGLFVEPTGIPTGGVFPIGTTTVTWTATDLAGNSVSCTQDVTVTDTENPTIVCPSNIVVNTNPGQCVASVNIPLAIAQDNCSIISVTNDYNGGGADASDTYPLGTTTVTFTATDSANRTTTCSFNVTVENSQDPIMTLLGDNPLTIEACDPYIEYGATAIDSCAGDISNTIVISPSQIDTDEVGTFNITYTLPNASGNVIQVIRAVHIVDTTAPTLTLVGPNPLPIGDCSTYTELGVIVNDPCFGDISGESTTTITITSNVDTSVLGSYTVTYNATDASGNAALPITRTVIVSDVSEPEIVLIGDNPQIIEACDVYSELGATAIDPCNGTDYLGDIVIDTSALNTNVVGTYQVTYNVEDSIGNMAIEVIRNVEVVDTTGPEITLNNPNPQIIEACTAYVELGATAIDLCSGIDYTGDIVIDASAVNVNVVGTYQVFYNVVDVYGNPAVEMVRDVEVVDTTLPIISCPMDITVGNDTNLCSAVVNYTTPIGTDTCSAVTTTQIAGITSGGVFPIGTTINTFQVEDAYGNIEICSFNVIVNDTQAPSIICPSDMTVGNDVGLCSAIVTYTIPIGNDNCSGSTTIQTAGLAPGSVFPLGTTINTFQVTDTEGNTATCSFDVTVTDTENPVAICQDISLELDPVTGTVSIVPSDIDNGSTDNCNVNLSLSQSSFDCTNLGVNTVTLTVTDDFGNTSTCDALVTITDISSSASVSITASETIICDSQEVTFTATPVNGGTSPSYQWQVNGIDMVGETGAIFITSTLVDGDEVTVLMTSDVSICALPQVSNIITITVNDFNAPANAGADITNVICTNTTITLAGNTITGSGSVGLWTVTSGQVTGFSFSDASSSTSTFTGDIGETYTLTWTIDNPSPCIDTSDSMTVTFVGCNALDFDGFDDNITFRDNYNLNSDFSIEVWIKSESTNNNIQTIISKRESNNLIDGYDLRLENNVVSFHWNDGESITASPIEILPNIWHHVAVTFGSGNYTLYIDGIVMASIAGSLPISNTVDCILGAMDQTLVPPFKPLHYFDGVMDELRIWNVALSDSQIRKMMNQEVNRLNPLGVDDGLVHGDIIPLPIPGLSWTDLNGYYQMNQTTDLAGGNLLSISDSAINGVLRYMTTLQPETAPIPYQTTADGSWTNSNTWLYGNSQLIPNSMGLDGTTSIDWNIVRTSHNVSSGDRNITLLGLEVNANTLSIENTDPLDGQSLTVSDYLIIDGTNSILRLVGESQLIQDTGSMVDYSGTGLLKRDQQGTSNYYNYNYWGSPVSLDGSTYTIGDVLYDGTQPVLWTTAHNANPSTNPITLSSRWLYLFENYPFNNYADWHAINEDDVVQVGLGYLMKGSGSAGTDQNYTFVGKPNNGSISTPITATYEALVGNPYPSAIDADEFINDNTSSIEGTLYFWEHYITNNTHVTVDYQGGYAAYNLSGGNPAVSPPEISGLGTPSKIPERYIPVGQGFNVKGNATGGLVIFENDQRVFVKEAVTGAANNGSVFIRSGMPLHNLNPEEDIIKRIRLDFKTPEGAKRPLLLAFVPNQLATDGFDYGYDAINTEVLPNDMSWMIADETYVIQGVGDFDETKYYPLGIFLETSGTIEISLKALENFEEDIDVFVYDSLYQTYTLINDSSFVYALEAETYTDRFYITFQSNSLTIGENTFDNISVNYLQNPNEIYIKTPTSVQVKKVQLINLLGQDVFSWDIKNSSEIIRIPVKRISEGPYVVKVTTDSGIINKKVLISY</sequence>
<organism evidence="6 7">
    <name type="scientific">Formosa maritima</name>
    <dbReference type="NCBI Taxonomy" id="2592046"/>
    <lineage>
        <taxon>Bacteria</taxon>
        <taxon>Pseudomonadati</taxon>
        <taxon>Bacteroidota</taxon>
        <taxon>Flavobacteriia</taxon>
        <taxon>Flavobacteriales</taxon>
        <taxon>Flavobacteriaceae</taxon>
        <taxon>Formosa</taxon>
    </lineage>
</organism>
<dbReference type="NCBIfam" id="TIGR04183">
    <property type="entry name" value="Por_Secre_tail"/>
    <property type="match status" value="1"/>
</dbReference>
<comment type="caution">
    <text evidence="6">The sequence shown here is derived from an EMBL/GenBank/DDBJ whole genome shotgun (WGS) entry which is preliminary data.</text>
</comment>
<feature type="signal peptide" evidence="4">
    <location>
        <begin position="1"/>
        <end position="20"/>
    </location>
</feature>
<keyword evidence="7" id="KW-1185">Reference proteome</keyword>
<dbReference type="InterPro" id="IPR032179">
    <property type="entry name" value="Cry22Aa_Ig-like"/>
</dbReference>
<dbReference type="Pfam" id="PF16403">
    <property type="entry name" value="Bact_surface_Ig-like"/>
    <property type="match status" value="4"/>
</dbReference>
<dbReference type="Gene3D" id="2.60.40.10">
    <property type="entry name" value="Immunoglobulins"/>
    <property type="match status" value="4"/>
</dbReference>
<dbReference type="PROSITE" id="PS50825">
    <property type="entry name" value="HYR"/>
    <property type="match status" value="4"/>
</dbReference>
<dbReference type="OrthoDB" id="2582440at2"/>
<feature type="domain" description="HYR" evidence="5">
    <location>
        <begin position="195"/>
        <end position="281"/>
    </location>
</feature>
<dbReference type="Pfam" id="PF13385">
    <property type="entry name" value="Laminin_G_3"/>
    <property type="match status" value="1"/>
</dbReference>
<gene>
    <name evidence="6" type="ORF">FVF61_07460</name>
</gene>
<feature type="domain" description="HYR" evidence="5">
    <location>
        <begin position="360"/>
        <end position="445"/>
    </location>
</feature>
<evidence type="ECO:0000313" key="7">
    <source>
        <dbReference type="Proteomes" id="UP000324550"/>
    </source>
</evidence>
<keyword evidence="3" id="KW-1015">Disulfide bond</keyword>
<dbReference type="SMART" id="SM00560">
    <property type="entry name" value="LamGL"/>
    <property type="match status" value="1"/>
</dbReference>
<dbReference type="PANTHER" id="PTHR24273:SF32">
    <property type="entry name" value="HYALIN"/>
    <property type="match status" value="1"/>
</dbReference>
<evidence type="ECO:0000256" key="3">
    <source>
        <dbReference type="ARBA" id="ARBA00023157"/>
    </source>
</evidence>
<feature type="domain" description="HYR" evidence="5">
    <location>
        <begin position="608"/>
        <end position="689"/>
    </location>
</feature>
<keyword evidence="2" id="KW-0677">Repeat</keyword>
<dbReference type="GO" id="GO:0004553">
    <property type="term" value="F:hydrolase activity, hydrolyzing O-glycosyl compounds"/>
    <property type="evidence" value="ECO:0007669"/>
    <property type="project" value="UniProtKB-ARBA"/>
</dbReference>
<name>A0A5D0GBX4_9FLAO</name>
<dbReference type="PANTHER" id="PTHR24273">
    <property type="entry name" value="FI04643P-RELATED"/>
    <property type="match status" value="1"/>
</dbReference>
<dbReference type="InterPro" id="IPR003410">
    <property type="entry name" value="HYR_dom"/>
</dbReference>
<feature type="domain" description="HYR" evidence="5">
    <location>
        <begin position="690"/>
        <end position="773"/>
    </location>
</feature>
<dbReference type="Gene3D" id="2.60.120.200">
    <property type="match status" value="1"/>
</dbReference>
<evidence type="ECO:0000256" key="1">
    <source>
        <dbReference type="ARBA" id="ARBA00022729"/>
    </source>
</evidence>
<reference evidence="6 7" key="1">
    <citation type="submission" date="2019-08" db="EMBL/GenBank/DDBJ databases">
        <title>Formosa sediminis sp. nov., isolated from marine sediment.</title>
        <authorList>
            <person name="Cao W.R."/>
        </authorList>
    </citation>
    <scope>NUCLEOTIDE SEQUENCE [LARGE SCALE GENOMIC DNA]</scope>
    <source>
        <strain evidence="6 7">1494</strain>
    </source>
</reference>
<dbReference type="Proteomes" id="UP000324550">
    <property type="component" value="Unassembled WGS sequence"/>
</dbReference>
<dbReference type="InterPro" id="IPR013783">
    <property type="entry name" value="Ig-like_fold"/>
</dbReference>
<dbReference type="InterPro" id="IPR013320">
    <property type="entry name" value="ConA-like_dom_sf"/>
</dbReference>
<accession>A0A5D0GBX4</accession>
<dbReference type="Pfam" id="PF02494">
    <property type="entry name" value="HYR"/>
    <property type="match status" value="4"/>
</dbReference>
<feature type="chain" id="PRO_5022892874" evidence="4">
    <location>
        <begin position="21"/>
        <end position="1883"/>
    </location>
</feature>
<evidence type="ECO:0000259" key="5">
    <source>
        <dbReference type="PROSITE" id="PS50825"/>
    </source>
</evidence>
<dbReference type="SUPFAM" id="SSF49899">
    <property type="entry name" value="Concanavalin A-like lectins/glucanases"/>
    <property type="match status" value="1"/>
</dbReference>
<dbReference type="InterPro" id="IPR026444">
    <property type="entry name" value="Secre_tail"/>
</dbReference>
<dbReference type="RefSeq" id="WP_148454924.1">
    <property type="nucleotide sequence ID" value="NZ_VSFC01000039.1"/>
</dbReference>
<evidence type="ECO:0000256" key="2">
    <source>
        <dbReference type="ARBA" id="ARBA00022737"/>
    </source>
</evidence>
<protein>
    <submittedName>
        <fullName evidence="6">DUF5011 domain-containing protein</fullName>
    </submittedName>
</protein>
<dbReference type="EMBL" id="VSFC01000039">
    <property type="protein sequence ID" value="TYA55272.1"/>
    <property type="molecule type" value="Genomic_DNA"/>
</dbReference>
<evidence type="ECO:0000256" key="4">
    <source>
        <dbReference type="SAM" id="SignalP"/>
    </source>
</evidence>
<evidence type="ECO:0000313" key="6">
    <source>
        <dbReference type="EMBL" id="TYA55272.1"/>
    </source>
</evidence>
<dbReference type="GO" id="GO:0005975">
    <property type="term" value="P:carbohydrate metabolic process"/>
    <property type="evidence" value="ECO:0007669"/>
    <property type="project" value="UniProtKB-ARBA"/>
</dbReference>